<proteinExistence type="predicted"/>
<keyword evidence="1" id="KW-0175">Coiled coil</keyword>
<name>A0AA86RAL2_9EUKA</name>
<reference evidence="2" key="1">
    <citation type="submission" date="2023-06" db="EMBL/GenBank/DDBJ databases">
        <authorList>
            <person name="Kurt Z."/>
        </authorList>
    </citation>
    <scope>NUCLEOTIDE SEQUENCE</scope>
</reference>
<comment type="caution">
    <text evidence="2">The sequence shown here is derived from an EMBL/GenBank/DDBJ whole genome shotgun (WGS) entry which is preliminary data.</text>
</comment>
<evidence type="ECO:0000313" key="2">
    <source>
        <dbReference type="EMBL" id="CAI9971093.1"/>
    </source>
</evidence>
<organism evidence="2">
    <name type="scientific">Hexamita inflata</name>
    <dbReference type="NCBI Taxonomy" id="28002"/>
    <lineage>
        <taxon>Eukaryota</taxon>
        <taxon>Metamonada</taxon>
        <taxon>Diplomonadida</taxon>
        <taxon>Hexamitidae</taxon>
        <taxon>Hexamitinae</taxon>
        <taxon>Hexamita</taxon>
    </lineage>
</organism>
<feature type="coiled-coil region" evidence="1">
    <location>
        <begin position="122"/>
        <end position="156"/>
    </location>
</feature>
<evidence type="ECO:0000256" key="1">
    <source>
        <dbReference type="SAM" id="Coils"/>
    </source>
</evidence>
<reference evidence="3 4" key="2">
    <citation type="submission" date="2024-07" db="EMBL/GenBank/DDBJ databases">
        <authorList>
            <person name="Akdeniz Z."/>
        </authorList>
    </citation>
    <scope>NUCLEOTIDE SEQUENCE [LARGE SCALE GENOMIC DNA]</scope>
</reference>
<accession>A0AA86RAL2</accession>
<dbReference type="EMBL" id="CAXDID020000366">
    <property type="protein sequence ID" value="CAL6082597.1"/>
    <property type="molecule type" value="Genomic_DNA"/>
</dbReference>
<evidence type="ECO:0000313" key="4">
    <source>
        <dbReference type="Proteomes" id="UP001642409"/>
    </source>
</evidence>
<dbReference type="EMBL" id="CATOUU010001089">
    <property type="protein sequence ID" value="CAI9971093.1"/>
    <property type="molecule type" value="Genomic_DNA"/>
</dbReference>
<protein>
    <submittedName>
        <fullName evidence="2">Uncharacterized protein</fullName>
    </submittedName>
</protein>
<keyword evidence="4" id="KW-1185">Reference proteome</keyword>
<dbReference type="AlphaFoldDB" id="A0AA86RAL2"/>
<gene>
    <name evidence="2" type="ORF">HINF_LOCUS58738</name>
    <name evidence="3" type="ORF">HINF_LOCUS61320</name>
</gene>
<evidence type="ECO:0000313" key="3">
    <source>
        <dbReference type="EMBL" id="CAL6082597.1"/>
    </source>
</evidence>
<dbReference type="Proteomes" id="UP001642409">
    <property type="component" value="Unassembled WGS sequence"/>
</dbReference>
<sequence length="166" mass="19003">MSLQNYVKILNEIIPKSVTTSTVAKQFRNSKELAQFLKIVYRQNFVASEADSESSKAKVDELTSLFKQIPNADEREFAIEISRGVVNYDPEALLDLLDLICSVYTESLKQPKESQQTKSVEMIEMENRIKELECDLKNKNETILKQQGELSQLKLELQHCKTSKGK</sequence>